<dbReference type="RefSeq" id="WP_380736404.1">
    <property type="nucleotide sequence ID" value="NZ_JBHTJP010000012.1"/>
</dbReference>
<keyword evidence="2" id="KW-1185">Reference proteome</keyword>
<gene>
    <name evidence="1" type="ORF">ACFQ1G_01160</name>
</gene>
<accession>A0ABW3IBA1</accession>
<dbReference type="PROSITE" id="PS51257">
    <property type="entry name" value="PROKAR_LIPOPROTEIN"/>
    <property type="match status" value="1"/>
</dbReference>
<dbReference type="Proteomes" id="UP001597100">
    <property type="component" value="Unassembled WGS sequence"/>
</dbReference>
<dbReference type="EMBL" id="JBHTJP010000012">
    <property type="protein sequence ID" value="MFD0975386.1"/>
    <property type="molecule type" value="Genomic_DNA"/>
</dbReference>
<proteinExistence type="predicted"/>
<protein>
    <recommendedName>
        <fullName evidence="3">Lipoprotein</fullName>
    </recommendedName>
</protein>
<reference evidence="2" key="1">
    <citation type="journal article" date="2019" name="Int. J. Syst. Evol. Microbiol.">
        <title>The Global Catalogue of Microorganisms (GCM) 10K type strain sequencing project: providing services to taxonomists for standard genome sequencing and annotation.</title>
        <authorList>
            <consortium name="The Broad Institute Genomics Platform"/>
            <consortium name="The Broad Institute Genome Sequencing Center for Infectious Disease"/>
            <person name="Wu L."/>
            <person name="Ma J."/>
        </authorList>
    </citation>
    <scope>NUCLEOTIDE SEQUENCE [LARGE SCALE GENOMIC DNA]</scope>
    <source>
        <strain evidence="2">CCUG 60898</strain>
    </source>
</reference>
<evidence type="ECO:0000313" key="1">
    <source>
        <dbReference type="EMBL" id="MFD0975386.1"/>
    </source>
</evidence>
<name>A0ABW3IBA1_9FLAO</name>
<evidence type="ECO:0000313" key="2">
    <source>
        <dbReference type="Proteomes" id="UP001597100"/>
    </source>
</evidence>
<sequence length="242" mass="28565">MKKTLFILIFALLYSCSTIEEKQLIGNWYLENDEYGFVEFIFYKDSLVVYDKLGLSKSVWKADKSKIYLTDIDGFTELKQLTYLYEIDKSKKLLNLKVIRDSLIQLPELTKAKSHYDFFQKNLDLSINLPLTNSELKYIGFPDRLSFNVYAGYRNDDLIVKTDLSSDLRNLEDEVNNFKENSREELKPHLKFHLIADKEISKNQIDSIKSLMRKTAIKKIFRVYKTKPSDYKNTLNWFGQVE</sequence>
<comment type="caution">
    <text evidence="1">The sequence shown here is derived from an EMBL/GenBank/DDBJ whole genome shotgun (WGS) entry which is preliminary data.</text>
</comment>
<organism evidence="1 2">
    <name type="scientific">Salinimicrobium gaetbulicola</name>
    <dbReference type="NCBI Taxonomy" id="999702"/>
    <lineage>
        <taxon>Bacteria</taxon>
        <taxon>Pseudomonadati</taxon>
        <taxon>Bacteroidota</taxon>
        <taxon>Flavobacteriia</taxon>
        <taxon>Flavobacteriales</taxon>
        <taxon>Flavobacteriaceae</taxon>
        <taxon>Salinimicrobium</taxon>
    </lineage>
</organism>
<evidence type="ECO:0008006" key="3">
    <source>
        <dbReference type="Google" id="ProtNLM"/>
    </source>
</evidence>